<name>A0ACC0VNC3_9STRA</name>
<dbReference type="EMBL" id="CM047587">
    <property type="protein sequence ID" value="KAI9907378.1"/>
    <property type="molecule type" value="Genomic_DNA"/>
</dbReference>
<keyword evidence="2" id="KW-1185">Reference proteome</keyword>
<accession>A0ACC0VNC3</accession>
<sequence length="180" mass="19764">MCLGISLECLQESVRVENARRGRENRFVTVHLWLERADLASGKQLQVVDAIGHATRKDPSELGRLMRVRDKELPTACKGYMILGTKVVELGAALHAQSGLETVCPVIESRYAAVGSVTIRNEGRGITSRPRRAPARAIASPTTPAPATRSVFFLVMGERFFIGGNDEKTRAMSMCHTPFL</sequence>
<protein>
    <submittedName>
        <fullName evidence="1">Uncharacterized protein</fullName>
    </submittedName>
</protein>
<evidence type="ECO:0000313" key="2">
    <source>
        <dbReference type="Proteomes" id="UP001163321"/>
    </source>
</evidence>
<proteinExistence type="predicted"/>
<gene>
    <name evidence="1" type="ORF">PsorP6_003256</name>
</gene>
<reference evidence="1 2" key="1">
    <citation type="journal article" date="2022" name="bioRxiv">
        <title>The genome of the oomycete Peronosclerospora sorghi, a cosmopolitan pathogen of maize and sorghum, is inflated with dispersed pseudogenes.</title>
        <authorList>
            <person name="Fletcher K."/>
            <person name="Martin F."/>
            <person name="Isakeit T."/>
            <person name="Cavanaugh K."/>
            <person name="Magill C."/>
            <person name="Michelmore R."/>
        </authorList>
    </citation>
    <scope>NUCLEOTIDE SEQUENCE [LARGE SCALE GENOMIC DNA]</scope>
    <source>
        <strain evidence="1">P6</strain>
    </source>
</reference>
<evidence type="ECO:0000313" key="1">
    <source>
        <dbReference type="EMBL" id="KAI9907378.1"/>
    </source>
</evidence>
<comment type="caution">
    <text evidence="1">The sequence shown here is derived from an EMBL/GenBank/DDBJ whole genome shotgun (WGS) entry which is preliminary data.</text>
</comment>
<organism evidence="1 2">
    <name type="scientific">Peronosclerospora sorghi</name>
    <dbReference type="NCBI Taxonomy" id="230839"/>
    <lineage>
        <taxon>Eukaryota</taxon>
        <taxon>Sar</taxon>
        <taxon>Stramenopiles</taxon>
        <taxon>Oomycota</taxon>
        <taxon>Peronosporomycetes</taxon>
        <taxon>Peronosporales</taxon>
        <taxon>Peronosporaceae</taxon>
        <taxon>Peronosclerospora</taxon>
    </lineage>
</organism>
<dbReference type="Proteomes" id="UP001163321">
    <property type="component" value="Chromosome 8"/>
</dbReference>